<accession>A0AAJ1EFM7</accession>
<evidence type="ECO:0000256" key="3">
    <source>
        <dbReference type="ARBA" id="ARBA00023098"/>
    </source>
</evidence>
<sequence>MRTPEIWLCLSGGNALGAFHAGAYQVLHENQFEPDRIAGASIGAVTGGLIAGNRPEQRLARLRIVFGSWQRKRTWSSSRLLKPRDEPLKSYLRSQPSSLEDRACFGHRHPESGPCFLSVSRTKACSRAIRNVRR</sequence>
<protein>
    <recommendedName>
        <fullName evidence="5">PNPLA domain-containing protein</fullName>
    </recommendedName>
</protein>
<gene>
    <name evidence="6" type="ORF">HFO42_22550</name>
</gene>
<dbReference type="InterPro" id="IPR016035">
    <property type="entry name" value="Acyl_Trfase/lysoPLipase"/>
</dbReference>
<dbReference type="EMBL" id="JAAXEP010000012">
    <property type="protein sequence ID" value="MBY5630863.1"/>
    <property type="molecule type" value="Genomic_DNA"/>
</dbReference>
<dbReference type="Proteomes" id="UP000825699">
    <property type="component" value="Unassembled WGS sequence"/>
</dbReference>
<dbReference type="PROSITE" id="PS51635">
    <property type="entry name" value="PNPLA"/>
    <property type="match status" value="1"/>
</dbReference>
<dbReference type="Gene3D" id="3.40.1090.10">
    <property type="entry name" value="Cytosolic phospholipase A2 catalytic domain"/>
    <property type="match status" value="1"/>
</dbReference>
<dbReference type="PANTHER" id="PTHR14226:SF57">
    <property type="entry name" value="BLR7027 PROTEIN"/>
    <property type="match status" value="1"/>
</dbReference>
<evidence type="ECO:0000256" key="4">
    <source>
        <dbReference type="PROSITE-ProRule" id="PRU01161"/>
    </source>
</evidence>
<dbReference type="InterPro" id="IPR002641">
    <property type="entry name" value="PNPLA_dom"/>
</dbReference>
<evidence type="ECO:0000313" key="7">
    <source>
        <dbReference type="Proteomes" id="UP000825699"/>
    </source>
</evidence>
<keyword evidence="1" id="KW-0378">Hydrolase</keyword>
<feature type="short sequence motif" description="GXSXG" evidence="4">
    <location>
        <begin position="39"/>
        <end position="43"/>
    </location>
</feature>
<dbReference type="Pfam" id="PF01734">
    <property type="entry name" value="Patatin"/>
    <property type="match status" value="1"/>
</dbReference>
<evidence type="ECO:0000259" key="5">
    <source>
        <dbReference type="PROSITE" id="PS51635"/>
    </source>
</evidence>
<comment type="caution">
    <text evidence="6">The sequence shown here is derived from an EMBL/GenBank/DDBJ whole genome shotgun (WGS) entry which is preliminary data.</text>
</comment>
<organism evidence="6 7">
    <name type="scientific">Rhizobium leguminosarum</name>
    <dbReference type="NCBI Taxonomy" id="384"/>
    <lineage>
        <taxon>Bacteria</taxon>
        <taxon>Pseudomonadati</taxon>
        <taxon>Pseudomonadota</taxon>
        <taxon>Alphaproteobacteria</taxon>
        <taxon>Hyphomicrobiales</taxon>
        <taxon>Rhizobiaceae</taxon>
        <taxon>Rhizobium/Agrobacterium group</taxon>
        <taxon>Rhizobium</taxon>
    </lineage>
</organism>
<keyword evidence="3" id="KW-0443">Lipid metabolism</keyword>
<evidence type="ECO:0000313" key="6">
    <source>
        <dbReference type="EMBL" id="MBY5630863.1"/>
    </source>
</evidence>
<reference evidence="6" key="1">
    <citation type="submission" date="2020-04" db="EMBL/GenBank/DDBJ databases">
        <title>Global-level population genomics supports evidence of horizontal gene transfer on evolution of Rhizobia in Lentils.</title>
        <authorList>
            <person name="Gai Y."/>
            <person name="Cook D."/>
            <person name="Riely B."/>
        </authorList>
    </citation>
    <scope>NUCLEOTIDE SEQUENCE</scope>
    <source>
        <strain evidence="6">Derici101B</strain>
    </source>
</reference>
<name>A0AAJ1EFM7_RHILE</name>
<dbReference type="GO" id="GO:0016787">
    <property type="term" value="F:hydrolase activity"/>
    <property type="evidence" value="ECO:0007669"/>
    <property type="project" value="UniProtKB-KW"/>
</dbReference>
<evidence type="ECO:0000256" key="2">
    <source>
        <dbReference type="ARBA" id="ARBA00022963"/>
    </source>
</evidence>
<feature type="domain" description="PNPLA" evidence="5">
    <location>
        <begin position="8"/>
        <end position="134"/>
    </location>
</feature>
<dbReference type="AlphaFoldDB" id="A0AAJ1EFM7"/>
<evidence type="ECO:0000256" key="1">
    <source>
        <dbReference type="ARBA" id="ARBA00022801"/>
    </source>
</evidence>
<dbReference type="RefSeq" id="WP_222260414.1">
    <property type="nucleotide sequence ID" value="NZ_JAAXEB010000005.1"/>
</dbReference>
<dbReference type="GO" id="GO:0016042">
    <property type="term" value="P:lipid catabolic process"/>
    <property type="evidence" value="ECO:0007669"/>
    <property type="project" value="UniProtKB-KW"/>
</dbReference>
<dbReference type="PANTHER" id="PTHR14226">
    <property type="entry name" value="NEUROPATHY TARGET ESTERASE/SWISS CHEESE D.MELANOGASTER"/>
    <property type="match status" value="1"/>
</dbReference>
<proteinExistence type="predicted"/>
<comment type="caution">
    <text evidence="4">Lacks conserved residue(s) required for the propagation of feature annotation.</text>
</comment>
<keyword evidence="2" id="KW-0442">Lipid degradation</keyword>
<dbReference type="InterPro" id="IPR050301">
    <property type="entry name" value="NTE"/>
</dbReference>
<dbReference type="SUPFAM" id="SSF52151">
    <property type="entry name" value="FabD/lysophospholipase-like"/>
    <property type="match status" value="1"/>
</dbReference>